<dbReference type="RefSeq" id="WP_048047762.1">
    <property type="nucleotide sequence ID" value="NZ_CP009509.1"/>
</dbReference>
<keyword evidence="1" id="KW-0472">Membrane</keyword>
<evidence type="ECO:0000313" key="2">
    <source>
        <dbReference type="EMBL" id="AKB41277.1"/>
    </source>
</evidence>
<name>A0A0E3PXE8_METMZ</name>
<reference evidence="2 3" key="1">
    <citation type="submission" date="2014-07" db="EMBL/GenBank/DDBJ databases">
        <title>Methanogenic archaea and the global carbon cycle.</title>
        <authorList>
            <person name="Henriksen J.R."/>
            <person name="Luke J."/>
            <person name="Reinhart S."/>
            <person name="Benedict M.N."/>
            <person name="Youngblut N.D."/>
            <person name="Metcalf M.E."/>
            <person name="Whitaker R.J."/>
            <person name="Metcalf W.W."/>
        </authorList>
    </citation>
    <scope>NUCLEOTIDE SEQUENCE [LARGE SCALE GENOMIC DNA]</scope>
    <source>
        <strain evidence="2 3">WWM610</strain>
    </source>
</reference>
<evidence type="ECO:0008006" key="4">
    <source>
        <dbReference type="Google" id="ProtNLM"/>
    </source>
</evidence>
<dbReference type="EMBL" id="CP009509">
    <property type="protein sequence ID" value="AKB41277.1"/>
    <property type="molecule type" value="Genomic_DNA"/>
</dbReference>
<keyword evidence="1" id="KW-1133">Transmembrane helix</keyword>
<feature type="transmembrane region" description="Helical" evidence="1">
    <location>
        <begin position="32"/>
        <end position="53"/>
    </location>
</feature>
<dbReference type="AlphaFoldDB" id="A0A0E3PXE8"/>
<gene>
    <name evidence="2" type="ORF">MSMAW_2286</name>
</gene>
<organism evidence="2 3">
    <name type="scientific">Methanosarcina mazei WWM610</name>
    <dbReference type="NCBI Taxonomy" id="1434117"/>
    <lineage>
        <taxon>Archaea</taxon>
        <taxon>Methanobacteriati</taxon>
        <taxon>Methanobacteriota</taxon>
        <taxon>Stenosarchaea group</taxon>
        <taxon>Methanomicrobia</taxon>
        <taxon>Methanosarcinales</taxon>
        <taxon>Methanosarcinaceae</taxon>
        <taxon>Methanosarcina</taxon>
    </lineage>
</organism>
<sequence length="608" mass="70241">MEFLYKLAVRIEILLKELINEIVWRSKNPKDLTILCFIVSSIVFVITYTHPVAQGDNVLYFLSSISQGLAAIFSLIFVITVFGAQMAKNYTSFDYIVDKWTIRLMILFSIGIIFPLVQLIANYSLLPFDNVANLNLSINLFLATFCVSSIVPYSIRVNRIMKYEGGIANLIADTSEAIDSDHKISASNNMGELIRIGKDSINNRQWDKTYIIVEKIELLGKETVDKQWIDFVLSTTNGLNEICNESYNKGRHINIYFIIYFYFLQPIFNNKLKFSVQYEYIKVIIRAINALGKIGLESIDKKLDGVPLYFGRSLQNNLITTHFIDFDREFSHLDYDSACYYLDIDNVKPSFHRIIDFFSLWSFQTEFLKASLYTELGDYGKFWGNESFNIIGINKKMTDERYLKKFEHYGIERFSSLPQEIMMKLLEIGTEASTKSKHPQEFAIASATISEAANIGIKAIHENLSDGTVSMSSYCIYMIGLVSIKESLDFVDVKDTRNRVNELRKGFILLPYAVELLENIANEAYNIDKDMYKNSYESSLSFLWILGIYASKYLPNYAKEMASDLKKSNSIVMKDKFGSEYIREEIREYFKNSDLIEELKVFERLYDQ</sequence>
<accession>A0A0E3PXE8</accession>
<evidence type="ECO:0000313" key="3">
    <source>
        <dbReference type="Proteomes" id="UP000033058"/>
    </source>
</evidence>
<proteinExistence type="predicted"/>
<feature type="transmembrane region" description="Helical" evidence="1">
    <location>
        <begin position="104"/>
        <end position="124"/>
    </location>
</feature>
<evidence type="ECO:0000256" key="1">
    <source>
        <dbReference type="SAM" id="Phobius"/>
    </source>
</evidence>
<dbReference type="Proteomes" id="UP000033058">
    <property type="component" value="Chromosome"/>
</dbReference>
<feature type="transmembrane region" description="Helical" evidence="1">
    <location>
        <begin position="136"/>
        <end position="155"/>
    </location>
</feature>
<protein>
    <recommendedName>
        <fullName evidence="4">DUF2254 domain-containing protein</fullName>
    </recommendedName>
</protein>
<keyword evidence="1" id="KW-0812">Transmembrane</keyword>
<dbReference type="PATRIC" id="fig|1434117.4.peg.2921"/>
<feature type="transmembrane region" description="Helical" evidence="1">
    <location>
        <begin position="59"/>
        <end position="83"/>
    </location>
</feature>
<dbReference type="HOGENOM" id="CLU_439819_0_0_2"/>
<dbReference type="GeneID" id="24852034"/>